<proteinExistence type="predicted"/>
<dbReference type="AlphaFoldDB" id="A0A6J6MC42"/>
<reference evidence="1" key="1">
    <citation type="submission" date="2020-05" db="EMBL/GenBank/DDBJ databases">
        <authorList>
            <person name="Chiriac C."/>
            <person name="Salcher M."/>
            <person name="Ghai R."/>
            <person name="Kavagutti S V."/>
        </authorList>
    </citation>
    <scope>NUCLEOTIDE SEQUENCE</scope>
</reference>
<gene>
    <name evidence="1" type="ORF">UFOPK2254_01296</name>
</gene>
<sequence>MYLTRAEYRSSWGAPNYNPPSRFLEEIPEEVIQWRNKSVTSSPISKRRDFTAPPPRATGKKSVAMDLAVGERVSHDTFGLGTVTALSGEGDRAEATINFGQYGEKRLLLRYAPVEKL</sequence>
<protein>
    <submittedName>
        <fullName evidence="1">Unannotated protein</fullName>
    </submittedName>
</protein>
<dbReference type="EMBL" id="CAEZWO010000159">
    <property type="protein sequence ID" value="CAB4671760.1"/>
    <property type="molecule type" value="Genomic_DNA"/>
</dbReference>
<accession>A0A6J6MC42</accession>
<evidence type="ECO:0000313" key="1">
    <source>
        <dbReference type="EMBL" id="CAB4671760.1"/>
    </source>
</evidence>
<dbReference type="Pfam" id="PF21196">
    <property type="entry name" value="PcrA_UvrD_tudor"/>
    <property type="match status" value="1"/>
</dbReference>
<organism evidence="1">
    <name type="scientific">freshwater metagenome</name>
    <dbReference type="NCBI Taxonomy" id="449393"/>
    <lineage>
        <taxon>unclassified sequences</taxon>
        <taxon>metagenomes</taxon>
        <taxon>ecological metagenomes</taxon>
    </lineage>
</organism>
<name>A0A6J6MC42_9ZZZZ</name>